<reference evidence="1" key="2">
    <citation type="submission" date="2023-06" db="EMBL/GenBank/DDBJ databases">
        <authorList>
            <consortium name="Lawrence Berkeley National Laboratory"/>
            <person name="Haridas S."/>
            <person name="Hensen N."/>
            <person name="Bonometti L."/>
            <person name="Westerberg I."/>
            <person name="Brannstrom I.O."/>
            <person name="Guillou S."/>
            <person name="Cros-Aarteil S."/>
            <person name="Calhoun S."/>
            <person name="Kuo A."/>
            <person name="Mondo S."/>
            <person name="Pangilinan J."/>
            <person name="Riley R."/>
            <person name="Labutti K."/>
            <person name="Andreopoulos B."/>
            <person name="Lipzen A."/>
            <person name="Chen C."/>
            <person name="Yanf M."/>
            <person name="Daum C."/>
            <person name="Ng V."/>
            <person name="Clum A."/>
            <person name="Steindorff A."/>
            <person name="Ohm R."/>
            <person name="Martin F."/>
            <person name="Silar P."/>
            <person name="Natvig D."/>
            <person name="Lalanne C."/>
            <person name="Gautier V."/>
            <person name="Ament-Velasquez S.L."/>
            <person name="Kruys A."/>
            <person name="Hutchinson M.I."/>
            <person name="Powell A.J."/>
            <person name="Barry K."/>
            <person name="Miller A.N."/>
            <person name="Grigoriev I.V."/>
            <person name="Debuchy R."/>
            <person name="Gladieux P."/>
            <person name="Thoren M.H."/>
            <person name="Johannesson H."/>
        </authorList>
    </citation>
    <scope>NUCLEOTIDE SEQUENCE</scope>
    <source>
        <strain evidence="1">CBS 560.94</strain>
    </source>
</reference>
<keyword evidence="2" id="KW-1185">Reference proteome</keyword>
<protein>
    <submittedName>
        <fullName evidence="1">Uncharacterized protein</fullName>
    </submittedName>
</protein>
<accession>A0AAE0MNH3</accession>
<evidence type="ECO:0000313" key="2">
    <source>
        <dbReference type="Proteomes" id="UP001278500"/>
    </source>
</evidence>
<proteinExistence type="predicted"/>
<reference evidence="1" key="1">
    <citation type="journal article" date="2023" name="Mol. Phylogenet. Evol.">
        <title>Genome-scale phylogeny and comparative genomics of the fungal order Sordariales.</title>
        <authorList>
            <person name="Hensen N."/>
            <person name="Bonometti L."/>
            <person name="Westerberg I."/>
            <person name="Brannstrom I.O."/>
            <person name="Guillou S."/>
            <person name="Cros-Aarteil S."/>
            <person name="Calhoun S."/>
            <person name="Haridas S."/>
            <person name="Kuo A."/>
            <person name="Mondo S."/>
            <person name="Pangilinan J."/>
            <person name="Riley R."/>
            <person name="LaButti K."/>
            <person name="Andreopoulos B."/>
            <person name="Lipzen A."/>
            <person name="Chen C."/>
            <person name="Yan M."/>
            <person name="Daum C."/>
            <person name="Ng V."/>
            <person name="Clum A."/>
            <person name="Steindorff A."/>
            <person name="Ohm R.A."/>
            <person name="Martin F."/>
            <person name="Silar P."/>
            <person name="Natvig D.O."/>
            <person name="Lalanne C."/>
            <person name="Gautier V."/>
            <person name="Ament-Velasquez S.L."/>
            <person name="Kruys A."/>
            <person name="Hutchinson M.I."/>
            <person name="Powell A.J."/>
            <person name="Barry K."/>
            <person name="Miller A.N."/>
            <person name="Grigoriev I.V."/>
            <person name="Debuchy R."/>
            <person name="Gladieux P."/>
            <person name="Hiltunen Thoren M."/>
            <person name="Johannesson H."/>
        </authorList>
    </citation>
    <scope>NUCLEOTIDE SEQUENCE</scope>
    <source>
        <strain evidence="1">CBS 560.94</strain>
    </source>
</reference>
<sequence length="248" mass="28607">MDVSASSSTSNHEALIRSWYLHDGQIKIPSLSETDNFIVLSNKDARSETEVITFLSDKDGQKPTPLQLIAWIQQEHPLIHNPAWAQAYLPLLCPTGITLEEVQKHFQYFNKSNMTKSKHTNTMHKSFDLTSKKMAFHLGYTLQVFWLLVRRPCPPVADQPAHFSNTKPNIRHLAHFFGMLLRVMRDWEFVHLSAEEDAWFGISSDGPGKMSPLALGLKEAERVQRHWEKEKKWVDPMYPAEWEGWAVV</sequence>
<dbReference type="AlphaFoldDB" id="A0AAE0MNH3"/>
<gene>
    <name evidence="1" type="ORF">B0H65DRAFT_433244</name>
</gene>
<dbReference type="EMBL" id="JAUEPP010000007">
    <property type="protein sequence ID" value="KAK3338691.1"/>
    <property type="molecule type" value="Genomic_DNA"/>
</dbReference>
<dbReference type="GeneID" id="87862210"/>
<organism evidence="1 2">
    <name type="scientific">Neurospora tetraspora</name>
    <dbReference type="NCBI Taxonomy" id="94610"/>
    <lineage>
        <taxon>Eukaryota</taxon>
        <taxon>Fungi</taxon>
        <taxon>Dikarya</taxon>
        <taxon>Ascomycota</taxon>
        <taxon>Pezizomycotina</taxon>
        <taxon>Sordariomycetes</taxon>
        <taxon>Sordariomycetidae</taxon>
        <taxon>Sordariales</taxon>
        <taxon>Sordariaceae</taxon>
        <taxon>Neurospora</taxon>
    </lineage>
</organism>
<comment type="caution">
    <text evidence="1">The sequence shown here is derived from an EMBL/GenBank/DDBJ whole genome shotgun (WGS) entry which is preliminary data.</text>
</comment>
<dbReference type="Proteomes" id="UP001278500">
    <property type="component" value="Unassembled WGS sequence"/>
</dbReference>
<evidence type="ECO:0000313" key="1">
    <source>
        <dbReference type="EMBL" id="KAK3338691.1"/>
    </source>
</evidence>
<dbReference type="RefSeq" id="XP_062678051.1">
    <property type="nucleotide sequence ID" value="XM_062825056.1"/>
</dbReference>
<name>A0AAE0MNH3_9PEZI</name>